<dbReference type="InterPro" id="IPR050109">
    <property type="entry name" value="HTH-type_TetR-like_transc_reg"/>
</dbReference>
<dbReference type="InterPro" id="IPR001647">
    <property type="entry name" value="HTH_TetR"/>
</dbReference>
<evidence type="ECO:0000313" key="7">
    <source>
        <dbReference type="Proteomes" id="UP000246303"/>
    </source>
</evidence>
<evidence type="ECO:0000256" key="1">
    <source>
        <dbReference type="ARBA" id="ARBA00023015"/>
    </source>
</evidence>
<gene>
    <name evidence="6" type="ORF">CVS29_15745</name>
</gene>
<dbReference type="Pfam" id="PF17933">
    <property type="entry name" value="TetR_C_25"/>
    <property type="match status" value="1"/>
</dbReference>
<dbReference type="SUPFAM" id="SSF46689">
    <property type="entry name" value="Homeodomain-like"/>
    <property type="match status" value="1"/>
</dbReference>
<dbReference type="InterPro" id="IPR023772">
    <property type="entry name" value="DNA-bd_HTH_TetR-type_CS"/>
</dbReference>
<keyword evidence="7" id="KW-1185">Reference proteome</keyword>
<keyword evidence="1" id="KW-0805">Transcription regulation</keyword>
<accession>A0A2V3DN63</accession>
<dbReference type="PROSITE" id="PS01081">
    <property type="entry name" value="HTH_TETR_1"/>
    <property type="match status" value="1"/>
</dbReference>
<organism evidence="6 7">
    <name type="scientific">Arthrobacter psychrochitiniphilus</name>
    <dbReference type="NCBI Taxonomy" id="291045"/>
    <lineage>
        <taxon>Bacteria</taxon>
        <taxon>Bacillati</taxon>
        <taxon>Actinomycetota</taxon>
        <taxon>Actinomycetes</taxon>
        <taxon>Micrococcales</taxon>
        <taxon>Micrococcaceae</taxon>
        <taxon>Arthrobacter</taxon>
    </lineage>
</organism>
<keyword evidence="3" id="KW-0804">Transcription</keyword>
<dbReference type="PRINTS" id="PR00455">
    <property type="entry name" value="HTHTETR"/>
</dbReference>
<dbReference type="Pfam" id="PF00440">
    <property type="entry name" value="TetR_N"/>
    <property type="match status" value="1"/>
</dbReference>
<dbReference type="Proteomes" id="UP000246303">
    <property type="component" value="Unassembled WGS sequence"/>
</dbReference>
<feature type="domain" description="HTH tetR-type" evidence="5">
    <location>
        <begin position="53"/>
        <end position="112"/>
    </location>
</feature>
<keyword evidence="2 4" id="KW-0238">DNA-binding</keyword>
<evidence type="ECO:0000313" key="6">
    <source>
        <dbReference type="EMBL" id="PXA64380.1"/>
    </source>
</evidence>
<evidence type="ECO:0000256" key="3">
    <source>
        <dbReference type="ARBA" id="ARBA00023163"/>
    </source>
</evidence>
<name>A0A2V3DN63_9MICC</name>
<dbReference type="GO" id="GO:0000976">
    <property type="term" value="F:transcription cis-regulatory region binding"/>
    <property type="evidence" value="ECO:0007669"/>
    <property type="project" value="TreeGrafter"/>
</dbReference>
<dbReference type="InterPro" id="IPR041484">
    <property type="entry name" value="TetR_C_25"/>
</dbReference>
<dbReference type="PANTHER" id="PTHR30055:SF234">
    <property type="entry name" value="HTH-TYPE TRANSCRIPTIONAL REGULATOR BETI"/>
    <property type="match status" value="1"/>
</dbReference>
<evidence type="ECO:0000256" key="4">
    <source>
        <dbReference type="PROSITE-ProRule" id="PRU00335"/>
    </source>
</evidence>
<dbReference type="InterPro" id="IPR009057">
    <property type="entry name" value="Homeodomain-like_sf"/>
</dbReference>
<proteinExistence type="predicted"/>
<feature type="DNA-binding region" description="H-T-H motif" evidence="4">
    <location>
        <begin position="75"/>
        <end position="94"/>
    </location>
</feature>
<dbReference type="PROSITE" id="PS50977">
    <property type="entry name" value="HTH_TETR_2"/>
    <property type="match status" value="1"/>
</dbReference>
<sequence>MTTVQASSNGASRASVSMETAYLSQFGLRRIYPLPRTIHASSLLFMSTAHADLTARARLRDAAIECFAARGFAESLRAIAARAGVSAGLVRHHFGSKEQLRAECDATVLNRYRSLKTESMDTAPAQLFAQLPSSREAGILLLYILRSVRDGSAAGRDFIEQMIAEALVLTRNAVKRGLVIPSLDEEARVRFLTYQSIGSLMVQFSIHPDAALDDFQGVMEQFYADIMLPTLELYSDGLFTNREYLEQYLIYREAHPLPHPPAGFAGETASP</sequence>
<evidence type="ECO:0000259" key="5">
    <source>
        <dbReference type="PROSITE" id="PS50977"/>
    </source>
</evidence>
<protein>
    <submittedName>
        <fullName evidence="6">TetR/AcrR family transcriptional regulator</fullName>
    </submittedName>
</protein>
<reference evidence="6 7" key="1">
    <citation type="submission" date="2018-05" db="EMBL/GenBank/DDBJ databases">
        <title>Genetic diversity of glacier-inhabiting Cryobacterium bacteria in China and description of Cryobacterium mengkeensis sp. nov. and Arthrobacter glacialis sp. nov.</title>
        <authorList>
            <person name="Liu Q."/>
            <person name="Xin Y.-H."/>
        </authorList>
    </citation>
    <scope>NUCLEOTIDE SEQUENCE [LARGE SCALE GENOMIC DNA]</scope>
    <source>
        <strain evidence="6 7">GP3</strain>
    </source>
</reference>
<evidence type="ECO:0000256" key="2">
    <source>
        <dbReference type="ARBA" id="ARBA00023125"/>
    </source>
</evidence>
<dbReference type="AlphaFoldDB" id="A0A2V3DN63"/>
<dbReference type="PANTHER" id="PTHR30055">
    <property type="entry name" value="HTH-TYPE TRANSCRIPTIONAL REGULATOR RUTR"/>
    <property type="match status" value="1"/>
</dbReference>
<dbReference type="Gene3D" id="1.10.357.10">
    <property type="entry name" value="Tetracycline Repressor, domain 2"/>
    <property type="match status" value="1"/>
</dbReference>
<dbReference type="EMBL" id="QHLZ01000012">
    <property type="protein sequence ID" value="PXA64380.1"/>
    <property type="molecule type" value="Genomic_DNA"/>
</dbReference>
<dbReference type="GO" id="GO:0003700">
    <property type="term" value="F:DNA-binding transcription factor activity"/>
    <property type="evidence" value="ECO:0007669"/>
    <property type="project" value="TreeGrafter"/>
</dbReference>
<dbReference type="OrthoDB" id="3403733at2"/>
<comment type="caution">
    <text evidence="6">The sequence shown here is derived from an EMBL/GenBank/DDBJ whole genome shotgun (WGS) entry which is preliminary data.</text>
</comment>